<evidence type="ECO:0000313" key="5">
    <source>
        <dbReference type="Proteomes" id="UP000677054"/>
    </source>
</evidence>
<feature type="compositionally biased region" description="Polar residues" evidence="2">
    <location>
        <begin position="18"/>
        <end position="32"/>
    </location>
</feature>
<dbReference type="InterPro" id="IPR011072">
    <property type="entry name" value="HR1_rho-bd"/>
</dbReference>
<dbReference type="Pfam" id="PF02185">
    <property type="entry name" value="HR1"/>
    <property type="match status" value="1"/>
</dbReference>
<dbReference type="CDD" id="cd11623">
    <property type="entry name" value="HR1_PKN_2"/>
    <property type="match status" value="1"/>
</dbReference>
<dbReference type="Gene3D" id="1.10.287.160">
    <property type="entry name" value="HR1 repeat"/>
    <property type="match status" value="2"/>
</dbReference>
<dbReference type="EMBL" id="CAJPEV010000739">
    <property type="protein sequence ID" value="CAG0888098.1"/>
    <property type="molecule type" value="Genomic_DNA"/>
</dbReference>
<dbReference type="EMBL" id="LR900256">
    <property type="protein sequence ID" value="CAD7244916.1"/>
    <property type="molecule type" value="Genomic_DNA"/>
</dbReference>
<feature type="compositionally biased region" description="Low complexity" evidence="2">
    <location>
        <begin position="1"/>
        <end position="17"/>
    </location>
</feature>
<dbReference type="GO" id="GO:0007165">
    <property type="term" value="P:signal transduction"/>
    <property type="evidence" value="ECO:0007669"/>
    <property type="project" value="InterPro"/>
</dbReference>
<feature type="region of interest" description="Disordered" evidence="2">
    <location>
        <begin position="1"/>
        <end position="32"/>
    </location>
</feature>
<dbReference type="PROSITE" id="PS51860">
    <property type="entry name" value="REM_1"/>
    <property type="match status" value="1"/>
</dbReference>
<gene>
    <name evidence="4" type="ORF">DSTB1V02_LOCUS4799</name>
</gene>
<dbReference type="SUPFAM" id="SSF46585">
    <property type="entry name" value="HR1 repeat"/>
    <property type="match status" value="2"/>
</dbReference>
<protein>
    <recommendedName>
        <fullName evidence="3">REM-1 domain-containing protein</fullName>
    </recommendedName>
</protein>
<dbReference type="InterPro" id="IPR036274">
    <property type="entry name" value="HR1_rpt_sf"/>
</dbReference>
<feature type="domain" description="REM-1" evidence="3">
    <location>
        <begin position="21"/>
        <end position="103"/>
    </location>
</feature>
<name>A0A7R8XCY7_9CRUS</name>
<proteinExistence type="predicted"/>
<evidence type="ECO:0000313" key="4">
    <source>
        <dbReference type="EMBL" id="CAD7244916.1"/>
    </source>
</evidence>
<sequence>MGNSSLVSGSLSVPGDSMVSTTGDHMDDSSSNAFEQRLQSLQKQLEIELKVKAGAENLIAMYSTGPTKDRKLLAEAQQMHSDSKAKIEYLRMRINKARQNREEEESTDHKTKETEVCFIPLADKSWDLCLLTPVEVRIEELRHHLRIESAVVDGARNAVRLLQGQKAPDKKMLQEKAAHKRGLKFMRQCHVNDGWISPLFRTPTPCIMHTPALAVCSYYERPRESRNDVSEAFHDP</sequence>
<organism evidence="4">
    <name type="scientific">Darwinula stevensoni</name>
    <dbReference type="NCBI Taxonomy" id="69355"/>
    <lineage>
        <taxon>Eukaryota</taxon>
        <taxon>Metazoa</taxon>
        <taxon>Ecdysozoa</taxon>
        <taxon>Arthropoda</taxon>
        <taxon>Crustacea</taxon>
        <taxon>Oligostraca</taxon>
        <taxon>Ostracoda</taxon>
        <taxon>Podocopa</taxon>
        <taxon>Podocopida</taxon>
        <taxon>Darwinulocopina</taxon>
        <taxon>Darwinuloidea</taxon>
        <taxon>Darwinulidae</taxon>
        <taxon>Darwinula</taxon>
    </lineage>
</organism>
<keyword evidence="1" id="KW-0175">Coiled coil</keyword>
<keyword evidence="5" id="KW-1185">Reference proteome</keyword>
<evidence type="ECO:0000256" key="1">
    <source>
        <dbReference type="PROSITE-ProRule" id="PRU01207"/>
    </source>
</evidence>
<evidence type="ECO:0000259" key="3">
    <source>
        <dbReference type="PROSITE" id="PS51860"/>
    </source>
</evidence>
<dbReference type="OrthoDB" id="63267at2759"/>
<dbReference type="AlphaFoldDB" id="A0A7R8XCY7"/>
<reference evidence="4" key="1">
    <citation type="submission" date="2020-11" db="EMBL/GenBank/DDBJ databases">
        <authorList>
            <person name="Tran Van P."/>
        </authorList>
    </citation>
    <scope>NUCLEOTIDE SEQUENCE</scope>
</reference>
<dbReference type="Proteomes" id="UP000677054">
    <property type="component" value="Unassembled WGS sequence"/>
</dbReference>
<dbReference type="FunFam" id="1.10.287.160:FF:000003">
    <property type="entry name" value="Putative serine/threonine-protein kinase N2"/>
    <property type="match status" value="1"/>
</dbReference>
<evidence type="ECO:0000256" key="2">
    <source>
        <dbReference type="SAM" id="MobiDB-lite"/>
    </source>
</evidence>
<dbReference type="SMART" id="SM00742">
    <property type="entry name" value="Hr1"/>
    <property type="match status" value="2"/>
</dbReference>
<accession>A0A7R8XCY7</accession>